<dbReference type="GO" id="GO:0006006">
    <property type="term" value="P:glucose metabolic process"/>
    <property type="evidence" value="ECO:0007669"/>
    <property type="project" value="InterPro"/>
</dbReference>
<dbReference type="GO" id="GO:0005737">
    <property type="term" value="C:cytoplasm"/>
    <property type="evidence" value="ECO:0007669"/>
    <property type="project" value="InterPro"/>
</dbReference>
<feature type="domain" description="Isocitrate dehydrogenase kinase/phosphatase (AceK) regulatory" evidence="12">
    <location>
        <begin position="18"/>
        <end position="316"/>
    </location>
</feature>
<dbReference type="GO" id="GO:0005524">
    <property type="term" value="F:ATP binding"/>
    <property type="evidence" value="ECO:0007669"/>
    <property type="project" value="UniProtKB-KW"/>
</dbReference>
<keyword evidence="14" id="KW-1185">Reference proteome</keyword>
<keyword evidence="9" id="KW-0067">ATP-binding</keyword>
<evidence type="ECO:0000256" key="6">
    <source>
        <dbReference type="ARBA" id="ARBA00022741"/>
    </source>
</evidence>
<evidence type="ECO:0000256" key="9">
    <source>
        <dbReference type="ARBA" id="ARBA00022840"/>
    </source>
</evidence>
<keyword evidence="6" id="KW-0547">Nucleotide-binding</keyword>
<evidence type="ECO:0000256" key="5">
    <source>
        <dbReference type="ARBA" id="ARBA00022679"/>
    </source>
</evidence>
<keyword evidence="3" id="KW-0723">Serine/threonine-protein kinase</keyword>
<dbReference type="GO" id="GO:0004721">
    <property type="term" value="F:phosphoprotein phosphatase activity"/>
    <property type="evidence" value="ECO:0007669"/>
    <property type="project" value="UniProtKB-KW"/>
</dbReference>
<feature type="domain" description="Isocitrate dehydrogenase kinase/phosphatase (AceK) kinase" evidence="11">
    <location>
        <begin position="318"/>
        <end position="573"/>
    </location>
</feature>
<dbReference type="PANTHER" id="PTHR39559:SF1">
    <property type="entry name" value="ISOCITRATE DEHYDROGENASE KINASE_PHOSPHATASE"/>
    <property type="match status" value="1"/>
</dbReference>
<reference evidence="14" key="1">
    <citation type="journal article" date="2020" name="Appl. Environ. Microbiol.">
        <title>Diazotrophic Anaeromyxobacter Isolates from Soils.</title>
        <authorList>
            <person name="Masuda Y."/>
            <person name="Yamanaka H."/>
            <person name="Xu Z.X."/>
            <person name="Shiratori Y."/>
            <person name="Aono T."/>
            <person name="Amachi S."/>
            <person name="Senoo K."/>
            <person name="Itoh H."/>
        </authorList>
    </citation>
    <scope>NUCLEOTIDE SEQUENCE [LARGE SCALE GENOMIC DNA]</scope>
    <source>
        <strain evidence="14">R267</strain>
    </source>
</reference>
<evidence type="ECO:0000256" key="7">
    <source>
        <dbReference type="ARBA" id="ARBA00022777"/>
    </source>
</evidence>
<accession>A0A7I9VGK5</accession>
<keyword evidence="1" id="KW-0329">Glyoxylate bypass</keyword>
<evidence type="ECO:0000256" key="10">
    <source>
        <dbReference type="ARBA" id="ARBA00022912"/>
    </source>
</evidence>
<dbReference type="PANTHER" id="PTHR39559">
    <property type="match status" value="1"/>
</dbReference>
<dbReference type="RefSeq" id="WP_176062091.1">
    <property type="nucleotide sequence ID" value="NZ_BJTG01000001.1"/>
</dbReference>
<dbReference type="InterPro" id="IPR046855">
    <property type="entry name" value="AceK_kinase"/>
</dbReference>
<name>A0A7I9VGK5_9BACT</name>
<keyword evidence="5" id="KW-0808">Transferase</keyword>
<keyword evidence="2" id="KW-0963">Cytoplasm</keyword>
<gene>
    <name evidence="13" type="primary">aceK</name>
    <name evidence="13" type="ORF">AMYX_00190</name>
</gene>
<organism evidence="13 14">
    <name type="scientific">Anaeromyxobacter diazotrophicus</name>
    <dbReference type="NCBI Taxonomy" id="2590199"/>
    <lineage>
        <taxon>Bacteria</taxon>
        <taxon>Pseudomonadati</taxon>
        <taxon>Myxococcota</taxon>
        <taxon>Myxococcia</taxon>
        <taxon>Myxococcales</taxon>
        <taxon>Cystobacterineae</taxon>
        <taxon>Anaeromyxobacteraceae</taxon>
        <taxon>Anaeromyxobacter</taxon>
    </lineage>
</organism>
<evidence type="ECO:0000256" key="2">
    <source>
        <dbReference type="ARBA" id="ARBA00022490"/>
    </source>
</evidence>
<dbReference type="GO" id="GO:0006097">
    <property type="term" value="P:glyoxylate cycle"/>
    <property type="evidence" value="ECO:0007669"/>
    <property type="project" value="UniProtKB-KW"/>
</dbReference>
<dbReference type="NCBIfam" id="NF002804">
    <property type="entry name" value="PRK02946.1"/>
    <property type="match status" value="1"/>
</dbReference>
<dbReference type="GO" id="GO:0008772">
    <property type="term" value="F:[isocitrate dehydrogenase (NADP+)] kinase activity"/>
    <property type="evidence" value="ECO:0007669"/>
    <property type="project" value="InterPro"/>
</dbReference>
<keyword evidence="8" id="KW-0378">Hydrolase</keyword>
<evidence type="ECO:0000313" key="13">
    <source>
        <dbReference type="EMBL" id="GEJ55278.1"/>
    </source>
</evidence>
<dbReference type="GO" id="GO:0006099">
    <property type="term" value="P:tricarboxylic acid cycle"/>
    <property type="evidence" value="ECO:0007669"/>
    <property type="project" value="UniProtKB-KW"/>
</dbReference>
<dbReference type="Proteomes" id="UP000503640">
    <property type="component" value="Unassembled WGS sequence"/>
</dbReference>
<protein>
    <submittedName>
        <fullName evidence="13">Isocitrate dehydrogenase kinase/phosphatase</fullName>
    </submittedName>
</protein>
<keyword evidence="7 13" id="KW-0418">Kinase</keyword>
<evidence type="ECO:0000259" key="11">
    <source>
        <dbReference type="Pfam" id="PF06315"/>
    </source>
</evidence>
<dbReference type="InterPro" id="IPR046854">
    <property type="entry name" value="AceK_regulatory"/>
</dbReference>
<evidence type="ECO:0000259" key="12">
    <source>
        <dbReference type="Pfam" id="PF20423"/>
    </source>
</evidence>
<dbReference type="GO" id="GO:0004674">
    <property type="term" value="F:protein serine/threonine kinase activity"/>
    <property type="evidence" value="ECO:0007669"/>
    <property type="project" value="UniProtKB-KW"/>
</dbReference>
<dbReference type="Pfam" id="PF20423">
    <property type="entry name" value="AceK_regulatory"/>
    <property type="match status" value="1"/>
</dbReference>
<dbReference type="EMBL" id="BJTG01000001">
    <property type="protein sequence ID" value="GEJ55278.1"/>
    <property type="molecule type" value="Genomic_DNA"/>
</dbReference>
<dbReference type="Pfam" id="PF06315">
    <property type="entry name" value="AceK_kinase"/>
    <property type="match status" value="1"/>
</dbReference>
<evidence type="ECO:0000256" key="4">
    <source>
        <dbReference type="ARBA" id="ARBA00022532"/>
    </source>
</evidence>
<dbReference type="HAMAP" id="MF_00747">
    <property type="entry name" value="AceK"/>
    <property type="match status" value="1"/>
</dbReference>
<sequence>MLHESHAESHAELAQWGAASVRESFASYQAEFKHITRRARLRFEARDWRGAQADALERLELRTRAVARAGSELRGVLGTAAADPVLREQMKAEFERELADRPDPELAKTFFNSVTRRLFGTVGVNPRAEFVSADVETSPAAGGPPVHTAYPLQGSSEAVIRAILAEHAFTAPFRDLGADARLAAAELDAHLRASDDPRPAEALEVLKPVFFRGKGAYLVGRVRRGASFAPVVLALLHEEGGVFLDAVLLGAHDASIVFSFTRSYFHVDAERPSEVIAFLRTILPQKPLSELYIAIGHNKHGKTVLYRELVAHLARTTDRFELARGDRGMVMIVFTLPSLDVVFKVIRDRFAPPKNVTRQEVMQKYALVFRHDRAGRLVDAQEFEHLVFDRSRFAPELLQELLAESGDTARVEGDRVFIRHLYAERRVSPLNLFIRERDEWTARDALLDYGQALRDLAATNTFPGDLLLKNFGVTRTGRVIFYDYDELCLVTDCNFRDLPAPRDDDEAWSGEPTFYVGEDDVFPEEFLAFLGLPEQLRGAFVAAHGEILTAAFWRRMQARHRAGDIVDIFPYREAQRLRHGRGRG</sequence>
<evidence type="ECO:0000256" key="1">
    <source>
        <dbReference type="ARBA" id="ARBA00022435"/>
    </source>
</evidence>
<evidence type="ECO:0000313" key="14">
    <source>
        <dbReference type="Proteomes" id="UP000503640"/>
    </source>
</evidence>
<evidence type="ECO:0000256" key="8">
    <source>
        <dbReference type="ARBA" id="ARBA00022801"/>
    </source>
</evidence>
<evidence type="ECO:0000256" key="3">
    <source>
        <dbReference type="ARBA" id="ARBA00022527"/>
    </source>
</evidence>
<dbReference type="PIRSF" id="PIRSF000719">
    <property type="entry name" value="AceK"/>
    <property type="match status" value="1"/>
</dbReference>
<keyword evidence="4" id="KW-0816">Tricarboxylic acid cycle</keyword>
<keyword evidence="10" id="KW-0904">Protein phosphatase</keyword>
<proteinExistence type="inferred from homology"/>
<dbReference type="GO" id="GO:0016208">
    <property type="term" value="F:AMP binding"/>
    <property type="evidence" value="ECO:0007669"/>
    <property type="project" value="TreeGrafter"/>
</dbReference>
<dbReference type="InterPro" id="IPR010452">
    <property type="entry name" value="Isocitrate_DH_AceK"/>
</dbReference>
<comment type="caution">
    <text evidence="13">The sequence shown here is derived from an EMBL/GenBank/DDBJ whole genome shotgun (WGS) entry which is preliminary data.</text>
</comment>
<dbReference type="AlphaFoldDB" id="A0A7I9VGK5"/>